<dbReference type="EMBL" id="FOAS01000001">
    <property type="protein sequence ID" value="SEK24896.1"/>
    <property type="molecule type" value="Genomic_DNA"/>
</dbReference>
<evidence type="ECO:0000313" key="7">
    <source>
        <dbReference type="Proteomes" id="UP000185766"/>
    </source>
</evidence>
<accession>A0A1H7FFP0</accession>
<dbReference type="PANTHER" id="PTHR30204">
    <property type="entry name" value="REDOX-CYCLING DRUG-SENSING TRANSCRIPTIONAL ACTIVATOR SOXR"/>
    <property type="match status" value="1"/>
</dbReference>
<keyword evidence="4" id="KW-0804">Transcription</keyword>
<keyword evidence="7" id="KW-1185">Reference proteome</keyword>
<reference evidence="6 7" key="1">
    <citation type="submission" date="2016-10" db="EMBL/GenBank/DDBJ databases">
        <authorList>
            <person name="de Groot N.N."/>
        </authorList>
    </citation>
    <scope>NUCLEOTIDE SEQUENCE [LARGE SCALE GENOMIC DNA]</scope>
    <source>
        <strain evidence="6 7">JCM 19513</strain>
    </source>
</reference>
<dbReference type="Proteomes" id="UP000185766">
    <property type="component" value="Unassembled WGS sequence"/>
</dbReference>
<evidence type="ECO:0000313" key="6">
    <source>
        <dbReference type="EMBL" id="SEK24896.1"/>
    </source>
</evidence>
<dbReference type="AlphaFoldDB" id="A0A1H7FFP0"/>
<dbReference type="GO" id="GO:0003700">
    <property type="term" value="F:DNA-binding transcription factor activity"/>
    <property type="evidence" value="ECO:0007669"/>
    <property type="project" value="InterPro"/>
</dbReference>
<protein>
    <submittedName>
        <fullName evidence="6">DNA-binding transcriptional regulator, MerR family</fullName>
    </submittedName>
</protein>
<dbReference type="RefSeq" id="WP_074864231.1">
    <property type="nucleotide sequence ID" value="NZ_FOAS01000001.1"/>
</dbReference>
<keyword evidence="2" id="KW-0805">Transcription regulation</keyword>
<evidence type="ECO:0000259" key="5">
    <source>
        <dbReference type="PROSITE" id="PS50937"/>
    </source>
</evidence>
<dbReference type="PROSITE" id="PS50937">
    <property type="entry name" value="HTH_MERR_2"/>
    <property type="match status" value="1"/>
</dbReference>
<evidence type="ECO:0000256" key="1">
    <source>
        <dbReference type="ARBA" id="ARBA00022491"/>
    </source>
</evidence>
<evidence type="ECO:0000256" key="2">
    <source>
        <dbReference type="ARBA" id="ARBA00023015"/>
    </source>
</evidence>
<dbReference type="InterPro" id="IPR047057">
    <property type="entry name" value="MerR_fam"/>
</dbReference>
<proteinExistence type="predicted"/>
<evidence type="ECO:0000256" key="4">
    <source>
        <dbReference type="ARBA" id="ARBA00023163"/>
    </source>
</evidence>
<dbReference type="PRINTS" id="PR00040">
    <property type="entry name" value="HTHMERR"/>
</dbReference>
<dbReference type="SUPFAM" id="SSF46955">
    <property type="entry name" value="Putative DNA-binding domain"/>
    <property type="match status" value="1"/>
</dbReference>
<dbReference type="Pfam" id="PF13411">
    <property type="entry name" value="MerR_1"/>
    <property type="match status" value="1"/>
</dbReference>
<dbReference type="InterPro" id="IPR009061">
    <property type="entry name" value="DNA-bd_dom_put_sf"/>
</dbReference>
<feature type="domain" description="HTH merR-type" evidence="5">
    <location>
        <begin position="1"/>
        <end position="68"/>
    </location>
</feature>
<keyword evidence="1" id="KW-0678">Repressor</keyword>
<evidence type="ECO:0000256" key="3">
    <source>
        <dbReference type="ARBA" id="ARBA00023125"/>
    </source>
</evidence>
<name>A0A1H7FFP0_9GAMM</name>
<dbReference type="GO" id="GO:0003677">
    <property type="term" value="F:DNA binding"/>
    <property type="evidence" value="ECO:0007669"/>
    <property type="project" value="UniProtKB-KW"/>
</dbReference>
<dbReference type="PANTHER" id="PTHR30204:SF69">
    <property type="entry name" value="MERR-FAMILY TRANSCRIPTIONAL REGULATOR"/>
    <property type="match status" value="1"/>
</dbReference>
<keyword evidence="3 6" id="KW-0238">DNA-binding</keyword>
<dbReference type="InterPro" id="IPR000551">
    <property type="entry name" value="MerR-type_HTH_dom"/>
</dbReference>
<organism evidence="6 7">
    <name type="scientific">Atopomonas hussainii</name>
    <dbReference type="NCBI Taxonomy" id="1429083"/>
    <lineage>
        <taxon>Bacteria</taxon>
        <taxon>Pseudomonadati</taxon>
        <taxon>Pseudomonadota</taxon>
        <taxon>Gammaproteobacteria</taxon>
        <taxon>Pseudomonadales</taxon>
        <taxon>Pseudomonadaceae</taxon>
        <taxon>Atopomonas</taxon>
    </lineage>
</organism>
<sequence>MYIGKAAELSGTTIKSIRYYEDIGLLPQPKREGKYRVYDPASVEVLRFIKCAQQLGFKLKELQHILRDYTGGRFPWDLAQAEIQRKKREICTEILQLETVFNALEVFEEDLQASRHECPLEAEALELKKKRQSA</sequence>
<dbReference type="Gene3D" id="1.10.1660.10">
    <property type="match status" value="1"/>
</dbReference>
<gene>
    <name evidence="6" type="ORF">SAMN05216214_101213</name>
</gene>
<dbReference type="SMART" id="SM00422">
    <property type="entry name" value="HTH_MERR"/>
    <property type="match status" value="1"/>
</dbReference>